<keyword evidence="6 12" id="KW-0274">FAD</keyword>
<comment type="catalytic activity">
    <reaction evidence="11">
        <text>(6S)-5-methyl-5,6,7,8-tetrahydrofolate + NAD(+) = (6R)-5,10-methylene-5,6,7,8-tetrahydrofolate + NADH + H(+)</text>
        <dbReference type="Rhea" id="RHEA:19821"/>
        <dbReference type="ChEBI" id="CHEBI:15378"/>
        <dbReference type="ChEBI" id="CHEBI:15636"/>
        <dbReference type="ChEBI" id="CHEBI:18608"/>
        <dbReference type="ChEBI" id="CHEBI:57540"/>
        <dbReference type="ChEBI" id="CHEBI:57945"/>
        <dbReference type="EC" id="1.5.1.54"/>
    </reaction>
    <physiologicalReaction direction="right-to-left" evidence="11">
        <dbReference type="Rhea" id="RHEA:19823"/>
    </physiologicalReaction>
</comment>
<keyword evidence="9" id="KW-0486">Methionine biosynthesis</keyword>
<evidence type="ECO:0000256" key="7">
    <source>
        <dbReference type="ARBA" id="ARBA00023002"/>
    </source>
</evidence>
<keyword evidence="7 12" id="KW-0560">Oxidoreductase</keyword>
<dbReference type="SUPFAM" id="SSF51730">
    <property type="entry name" value="FAD-linked oxidoreductase"/>
    <property type="match status" value="1"/>
</dbReference>
<dbReference type="AlphaFoldDB" id="A0A5C5VWI2"/>
<dbReference type="NCBIfam" id="TIGR00676">
    <property type="entry name" value="fadh2"/>
    <property type="match status" value="1"/>
</dbReference>
<dbReference type="InterPro" id="IPR029041">
    <property type="entry name" value="FAD-linked_oxidoreductase-like"/>
</dbReference>
<dbReference type="EMBL" id="SJPH01000007">
    <property type="protein sequence ID" value="TWT42467.1"/>
    <property type="molecule type" value="Genomic_DNA"/>
</dbReference>
<dbReference type="InterPro" id="IPR003171">
    <property type="entry name" value="Mehydrof_redctse-like"/>
</dbReference>
<dbReference type="UniPathway" id="UPA00193"/>
<evidence type="ECO:0000256" key="12">
    <source>
        <dbReference type="RuleBase" id="RU003862"/>
    </source>
</evidence>
<evidence type="ECO:0000256" key="5">
    <source>
        <dbReference type="ARBA" id="ARBA00022630"/>
    </source>
</evidence>
<evidence type="ECO:0000256" key="11">
    <source>
        <dbReference type="ARBA" id="ARBA00048628"/>
    </source>
</evidence>
<dbReference type="Gene3D" id="3.20.20.220">
    <property type="match status" value="1"/>
</dbReference>
<comment type="cofactor">
    <cofactor evidence="1 12">
        <name>FAD</name>
        <dbReference type="ChEBI" id="CHEBI:57692"/>
    </cofactor>
</comment>
<dbReference type="PANTHER" id="PTHR45754:SF3">
    <property type="entry name" value="METHYLENETETRAHYDROFOLATE REDUCTASE (NADPH)"/>
    <property type="match status" value="1"/>
</dbReference>
<dbReference type="GO" id="GO:0071949">
    <property type="term" value="F:FAD binding"/>
    <property type="evidence" value="ECO:0007669"/>
    <property type="project" value="TreeGrafter"/>
</dbReference>
<dbReference type="GO" id="GO:0106312">
    <property type="term" value="F:methylenetetrahydrofolate reductase (NADH) activity"/>
    <property type="evidence" value="ECO:0007669"/>
    <property type="project" value="UniProtKB-EC"/>
</dbReference>
<dbReference type="InterPro" id="IPR004620">
    <property type="entry name" value="MTHF_reductase_bac"/>
</dbReference>
<reference evidence="13 14" key="1">
    <citation type="submission" date="2019-02" db="EMBL/GenBank/DDBJ databases">
        <title>Deep-cultivation of Planctomycetes and their phenomic and genomic characterization uncovers novel biology.</title>
        <authorList>
            <person name="Wiegand S."/>
            <person name="Jogler M."/>
            <person name="Boedeker C."/>
            <person name="Pinto D."/>
            <person name="Vollmers J."/>
            <person name="Rivas-Marin E."/>
            <person name="Kohn T."/>
            <person name="Peeters S.H."/>
            <person name="Heuer A."/>
            <person name="Rast P."/>
            <person name="Oberbeckmann S."/>
            <person name="Bunk B."/>
            <person name="Jeske O."/>
            <person name="Meyerdierks A."/>
            <person name="Storesund J.E."/>
            <person name="Kallscheuer N."/>
            <person name="Luecker S."/>
            <person name="Lage O.M."/>
            <person name="Pohl T."/>
            <person name="Merkel B.J."/>
            <person name="Hornburger P."/>
            <person name="Mueller R.-W."/>
            <person name="Bruemmer F."/>
            <person name="Labrenz M."/>
            <person name="Spormann A.M."/>
            <person name="Op Den Camp H."/>
            <person name="Overmann J."/>
            <person name="Amann R."/>
            <person name="Jetten M.S.M."/>
            <person name="Mascher T."/>
            <person name="Medema M.H."/>
            <person name="Devos D.P."/>
            <person name="Kaster A.-K."/>
            <person name="Ovreas L."/>
            <person name="Rohde M."/>
            <person name="Galperin M.Y."/>
            <person name="Jogler C."/>
        </authorList>
    </citation>
    <scope>NUCLEOTIDE SEQUENCE [LARGE SCALE GENOMIC DNA]</scope>
    <source>
        <strain evidence="13 14">Pla111</strain>
    </source>
</reference>
<dbReference type="GO" id="GO:0005829">
    <property type="term" value="C:cytosol"/>
    <property type="evidence" value="ECO:0007669"/>
    <property type="project" value="InterPro"/>
</dbReference>
<dbReference type="Pfam" id="PF02219">
    <property type="entry name" value="MTHFR"/>
    <property type="match status" value="1"/>
</dbReference>
<dbReference type="EC" id="1.5.1.54" evidence="12"/>
<keyword evidence="5 12" id="KW-0285">Flavoprotein</keyword>
<dbReference type="GO" id="GO:0035999">
    <property type="term" value="P:tetrahydrofolate interconversion"/>
    <property type="evidence" value="ECO:0007669"/>
    <property type="project" value="UniProtKB-UniPathway"/>
</dbReference>
<name>A0A5C5VWI2_9BACT</name>
<evidence type="ECO:0000256" key="9">
    <source>
        <dbReference type="ARBA" id="ARBA00023167"/>
    </source>
</evidence>
<dbReference type="OrthoDB" id="9812555at2"/>
<accession>A0A5C5VWI2</accession>
<evidence type="ECO:0000256" key="8">
    <source>
        <dbReference type="ARBA" id="ARBA00023027"/>
    </source>
</evidence>
<comment type="caution">
    <text evidence="13">The sequence shown here is derived from an EMBL/GenBank/DDBJ whole genome shotgun (WGS) entry which is preliminary data.</text>
</comment>
<evidence type="ECO:0000256" key="3">
    <source>
        <dbReference type="ARBA" id="ARBA00006743"/>
    </source>
</evidence>
<evidence type="ECO:0000256" key="10">
    <source>
        <dbReference type="ARBA" id="ARBA00034478"/>
    </source>
</evidence>
<comment type="pathway">
    <text evidence="10">Amino-acid biosynthesis; L-methionine biosynthesis via de novo pathway.</text>
</comment>
<gene>
    <name evidence="13" type="primary">metF</name>
    <name evidence="13" type="ORF">Pla111_27720</name>
</gene>
<sequence length="291" mass="31626">MRLPDIYAQTDFALSFELFPPKTEAGLEALFGHADRLMRFAPSYITCTYGAGGSTQDKTLEIAARVRREYHLPVATHLTCVGRTADQIRDYLRRAQEADVQNVVALRGDPPQGETEFRPVAGGYSYANELVDMIHHDFPDMGVAVGGYPEVHQEALSAAADLDNLKRKVDAGSHAVITQLFYDNADYFRFRERCDAVGVNVPIIPGLLPVTNVAQVKRIASLCGAQLPADFLGLLEGASEDAAAQFEIGVQQATAQSQGLIDGGVPGIHYYVLNKSEAASRVLEAVTLSDR</sequence>
<dbReference type="GO" id="GO:0009086">
    <property type="term" value="P:methionine biosynthetic process"/>
    <property type="evidence" value="ECO:0007669"/>
    <property type="project" value="UniProtKB-KW"/>
</dbReference>
<evidence type="ECO:0000313" key="13">
    <source>
        <dbReference type="EMBL" id="TWT42467.1"/>
    </source>
</evidence>
<dbReference type="PANTHER" id="PTHR45754">
    <property type="entry name" value="METHYLENETETRAHYDROFOLATE REDUCTASE"/>
    <property type="match status" value="1"/>
</dbReference>
<comment type="similarity">
    <text evidence="3 12">Belongs to the methylenetetrahydrofolate reductase family.</text>
</comment>
<keyword evidence="14" id="KW-1185">Reference proteome</keyword>
<evidence type="ECO:0000256" key="4">
    <source>
        <dbReference type="ARBA" id="ARBA00022605"/>
    </source>
</evidence>
<evidence type="ECO:0000313" key="14">
    <source>
        <dbReference type="Proteomes" id="UP000318995"/>
    </source>
</evidence>
<keyword evidence="8" id="KW-0520">NAD</keyword>
<proteinExistence type="inferred from homology"/>
<keyword evidence="4" id="KW-0028">Amino-acid biosynthesis</keyword>
<evidence type="ECO:0000256" key="6">
    <source>
        <dbReference type="ARBA" id="ARBA00022827"/>
    </source>
</evidence>
<dbReference type="CDD" id="cd00537">
    <property type="entry name" value="MTHFR"/>
    <property type="match status" value="1"/>
</dbReference>
<dbReference type="Proteomes" id="UP000318995">
    <property type="component" value="Unassembled WGS sequence"/>
</dbReference>
<evidence type="ECO:0000256" key="2">
    <source>
        <dbReference type="ARBA" id="ARBA00004777"/>
    </source>
</evidence>
<protein>
    <recommendedName>
        <fullName evidence="12">Methylenetetrahydrofolate reductase</fullName>
        <ecNumber evidence="12">1.5.1.54</ecNumber>
    </recommendedName>
</protein>
<evidence type="ECO:0000256" key="1">
    <source>
        <dbReference type="ARBA" id="ARBA00001974"/>
    </source>
</evidence>
<organism evidence="13 14">
    <name type="scientific">Botrimarina hoheduenensis</name>
    <dbReference type="NCBI Taxonomy" id="2528000"/>
    <lineage>
        <taxon>Bacteria</taxon>
        <taxon>Pseudomonadati</taxon>
        <taxon>Planctomycetota</taxon>
        <taxon>Planctomycetia</taxon>
        <taxon>Pirellulales</taxon>
        <taxon>Lacipirellulaceae</taxon>
        <taxon>Botrimarina</taxon>
    </lineage>
</organism>
<comment type="pathway">
    <text evidence="2 12">One-carbon metabolism; tetrahydrofolate interconversion.</text>
</comment>